<accession>A0A4D9DU58</accession>
<feature type="region of interest" description="Disordered" evidence="1">
    <location>
        <begin position="1"/>
        <end position="21"/>
    </location>
</feature>
<reference evidence="2 3" key="1">
    <citation type="submission" date="2019-04" db="EMBL/GenBank/DDBJ databases">
        <title>Draft genome of the big-headed turtle Platysternon megacephalum.</title>
        <authorList>
            <person name="Gong S."/>
        </authorList>
    </citation>
    <scope>NUCLEOTIDE SEQUENCE [LARGE SCALE GENOMIC DNA]</scope>
    <source>
        <strain evidence="2">DO16091913</strain>
        <tissue evidence="2">Muscle</tissue>
    </source>
</reference>
<keyword evidence="3" id="KW-1185">Reference proteome</keyword>
<keyword evidence="2" id="KW-0675">Receptor</keyword>
<name>A0A4D9DU58_9SAUR</name>
<dbReference type="EMBL" id="QXTE01000402">
    <property type="protein sequence ID" value="TFJ98412.1"/>
    <property type="molecule type" value="Genomic_DNA"/>
</dbReference>
<sequence length="121" mass="13538">MCCEPAEPPWQESGQKRPPPPYFLQIQKLPRALSSLNGWSNAAPTTSQWHRPVTSRAWRSSPLLRHSHPMVQSDPQGYTKLLSLLGALQPVPTHCDTLGQLHSSWGSIHVRAESPRVECKV</sequence>
<reference evidence="2 3" key="2">
    <citation type="submission" date="2019-04" db="EMBL/GenBank/DDBJ databases">
        <title>The genome sequence of big-headed turtle.</title>
        <authorList>
            <person name="Gong S."/>
        </authorList>
    </citation>
    <scope>NUCLEOTIDE SEQUENCE [LARGE SCALE GENOMIC DNA]</scope>
    <source>
        <strain evidence="2">DO16091913</strain>
        <tissue evidence="2">Muscle</tissue>
    </source>
</reference>
<dbReference type="AlphaFoldDB" id="A0A4D9DU58"/>
<evidence type="ECO:0000313" key="3">
    <source>
        <dbReference type="Proteomes" id="UP000297703"/>
    </source>
</evidence>
<comment type="caution">
    <text evidence="2">The sequence shown here is derived from an EMBL/GenBank/DDBJ whole genome shotgun (WGS) entry which is preliminary data.</text>
</comment>
<organism evidence="2 3">
    <name type="scientific">Platysternon megacephalum</name>
    <name type="common">big-headed turtle</name>
    <dbReference type="NCBI Taxonomy" id="55544"/>
    <lineage>
        <taxon>Eukaryota</taxon>
        <taxon>Metazoa</taxon>
        <taxon>Chordata</taxon>
        <taxon>Craniata</taxon>
        <taxon>Vertebrata</taxon>
        <taxon>Euteleostomi</taxon>
        <taxon>Archelosauria</taxon>
        <taxon>Testudinata</taxon>
        <taxon>Testudines</taxon>
        <taxon>Cryptodira</taxon>
        <taxon>Durocryptodira</taxon>
        <taxon>Testudinoidea</taxon>
        <taxon>Platysternidae</taxon>
        <taxon>Platysternon</taxon>
    </lineage>
</organism>
<proteinExistence type="predicted"/>
<protein>
    <submittedName>
        <fullName evidence="2">Apelin receptor A-like</fullName>
    </submittedName>
</protein>
<evidence type="ECO:0000256" key="1">
    <source>
        <dbReference type="SAM" id="MobiDB-lite"/>
    </source>
</evidence>
<gene>
    <name evidence="2" type="ORF">DR999_PMT19667</name>
</gene>
<evidence type="ECO:0000313" key="2">
    <source>
        <dbReference type="EMBL" id="TFJ98412.1"/>
    </source>
</evidence>
<dbReference type="Proteomes" id="UP000297703">
    <property type="component" value="Unassembled WGS sequence"/>
</dbReference>